<name>A0A812WKR6_SYMPI</name>
<keyword evidence="3" id="KW-1185">Reference proteome</keyword>
<feature type="non-terminal residue" evidence="2">
    <location>
        <position position="1"/>
    </location>
</feature>
<feature type="compositionally biased region" description="Low complexity" evidence="1">
    <location>
        <begin position="79"/>
        <end position="93"/>
    </location>
</feature>
<dbReference type="OrthoDB" id="447495at2759"/>
<evidence type="ECO:0000313" key="3">
    <source>
        <dbReference type="Proteomes" id="UP000649617"/>
    </source>
</evidence>
<dbReference type="EMBL" id="CAJNIZ010044052">
    <property type="protein sequence ID" value="CAE7676472.1"/>
    <property type="molecule type" value="Genomic_DNA"/>
</dbReference>
<gene>
    <name evidence="2" type="ORF">SPIL2461_LOCUS18760</name>
</gene>
<feature type="region of interest" description="Disordered" evidence="1">
    <location>
        <begin position="1"/>
        <end position="101"/>
    </location>
</feature>
<proteinExistence type="predicted"/>
<feature type="region of interest" description="Disordered" evidence="1">
    <location>
        <begin position="909"/>
        <end position="929"/>
    </location>
</feature>
<evidence type="ECO:0000256" key="1">
    <source>
        <dbReference type="SAM" id="MobiDB-lite"/>
    </source>
</evidence>
<feature type="compositionally biased region" description="Acidic residues" evidence="1">
    <location>
        <begin position="909"/>
        <end position="924"/>
    </location>
</feature>
<accession>A0A812WKR6</accession>
<reference evidence="2" key="1">
    <citation type="submission" date="2021-02" db="EMBL/GenBank/DDBJ databases">
        <authorList>
            <person name="Dougan E. K."/>
            <person name="Rhodes N."/>
            <person name="Thang M."/>
            <person name="Chan C."/>
        </authorList>
    </citation>
    <scope>NUCLEOTIDE SEQUENCE</scope>
</reference>
<comment type="caution">
    <text evidence="2">The sequence shown here is derived from an EMBL/GenBank/DDBJ whole genome shotgun (WGS) entry which is preliminary data.</text>
</comment>
<evidence type="ECO:0000313" key="2">
    <source>
        <dbReference type="EMBL" id="CAE7676472.1"/>
    </source>
</evidence>
<protein>
    <submittedName>
        <fullName evidence="2">Uncharacterized protein</fullName>
    </submittedName>
</protein>
<sequence>PDCDRQPDLSNKSQPSHPAPTPKAEPEQRLPKDEQEDDRFSEPSAPKPSRAKAEAAQGAESDEDAPLVKEPAPKRAKKPGPAAAENEEAAVAKQPAPKRRRLTEAQKCQLWREQGLELCRSKDIDYNKGFQRVHIELAALPANHWQEFLTSLGKNVAHMKLRILGQDSLAMIPSSADTSIYKQLRGALFYCHLCKQESNFHRLSLSGQEKVFLHEGTRKHRLALAGQESVVVTATAAACPGVLIGCGHSSMDAVHDSCVAWLGSGMLNCNAKNNQSPELLHLCSLSYVNDKLVLKHRECTGTFLEASACALCAKLAESKQLHGQVARWGMRLSLVQHARSLAHGTQAEQEESQAALLSSDFYQFTPLRKEVDDVLAVEQEEARLILIKRKMDSINKATRTERLDLWIRECVVQLTFDNKDENERQAYRALSTQFVESLRAGKVEKKDLVLASRVAAGQLASSKLVSCLMHSFFDMKDRMDRGHHDRLTSSQHLDSETLQEVAFTFGFESKTKTLMRAFGVNLKGRSSVDYVCDTLPRFYMAHRDLKLLTDNARVSLELLRATNSRAHFLSLDETCWRPTFSLVSGLVDANTSSIVGGQFKAGDDLPQRQSCRKRNRLAVDGGTSNSMVLKATLGVLPTVDLGKAEFFCDCAYEAMPKMPFFPFQHLVWKKTRRILGSLDALHTLKRYACHHFSGTRVVHYGRSAMHPSHLLIGKIPVKAFIGTDGRPGSSAEDDTCAGYYLLLLFWFLARKNFAEDFAEKWLPIQTTRNMCIVCALGMALTLQQPEDTELPLLGRCFAEKVCEHFFSRAKAGFRGQPCIGNGITGIQRDHTRQASQVLQVDPALDDSAGRLAPSRAASMAKTTWEHCLRFVTWVEPGLKCDELEEEFKMWWASEGVAAVSMNAATMENDDLEEEEDLDKEEQPDEAAAVSDDKNLAVLQNVEDQIKAKAEIEKLAHAIVNGEEGQTSEEPVQVSLEKASDRTFLSILKMCADTDAFAAPDSSKEACLKKQQQLKPTLLEYVRRTRLRENILSAAMLTGETKYQSSGSHKMEHELALARQASLSNGARQTRAAAWRVVQSKIEEAVKCPKTDGKLISAITHYVPEKEDVRQVVVFKLAGDTSLNFGIIKSVFRGSVTKKNGEASRKMRVSKLAVNPLPAGSVSRVIVQCLTKYSEHSFFACGLSPDYLLDPAQHILGEIKVGSFKCTAEHTLLSVSDATPEAVEKLKAQPNLLKPVTISLPIPDVGESVQGKGKIWTWMDFTRQLQGTYAIQRWMRDLPSLYEAAEIPLLNQEKQIVVKTASGAEKPILWEEVALRTPDAFDLLLDKVTGAKFGKSVLHNFLQLVPDKKDPKGCVHKIVKFVEK</sequence>
<feature type="non-terminal residue" evidence="2">
    <location>
        <position position="1363"/>
    </location>
</feature>
<organism evidence="2 3">
    <name type="scientific">Symbiodinium pilosum</name>
    <name type="common">Dinoflagellate</name>
    <dbReference type="NCBI Taxonomy" id="2952"/>
    <lineage>
        <taxon>Eukaryota</taxon>
        <taxon>Sar</taxon>
        <taxon>Alveolata</taxon>
        <taxon>Dinophyceae</taxon>
        <taxon>Suessiales</taxon>
        <taxon>Symbiodiniaceae</taxon>
        <taxon>Symbiodinium</taxon>
    </lineage>
</organism>
<feature type="compositionally biased region" description="Basic and acidic residues" evidence="1">
    <location>
        <begin position="24"/>
        <end position="41"/>
    </location>
</feature>
<dbReference type="Proteomes" id="UP000649617">
    <property type="component" value="Unassembled WGS sequence"/>
</dbReference>